<evidence type="ECO:0000313" key="3">
    <source>
        <dbReference type="EMBL" id="GGI31113.1"/>
    </source>
</evidence>
<feature type="chain" id="PRO_5041678705" description="DUF2865 domain-containing protein" evidence="2">
    <location>
        <begin position="35"/>
        <end position="272"/>
    </location>
</feature>
<accession>A0AA87WDN2</accession>
<dbReference type="EMBL" id="BMHC01000019">
    <property type="protein sequence ID" value="GGI31113.1"/>
    <property type="molecule type" value="Genomic_DNA"/>
</dbReference>
<organism evidence="3 4">
    <name type="scientific">Bradyrhizobium guangdongense</name>
    <dbReference type="NCBI Taxonomy" id="1325090"/>
    <lineage>
        <taxon>Bacteria</taxon>
        <taxon>Pseudomonadati</taxon>
        <taxon>Pseudomonadota</taxon>
        <taxon>Alphaproteobacteria</taxon>
        <taxon>Hyphomicrobiales</taxon>
        <taxon>Nitrobacteraceae</taxon>
        <taxon>Bradyrhizobium</taxon>
    </lineage>
</organism>
<dbReference type="Pfam" id="PF11064">
    <property type="entry name" value="DUF2865"/>
    <property type="match status" value="1"/>
</dbReference>
<reference evidence="3" key="1">
    <citation type="journal article" date="2014" name="Int. J. Syst. Evol. Microbiol.">
        <title>Complete genome sequence of Corynebacterium casei LMG S-19264T (=DSM 44701T), isolated from a smear-ripened cheese.</title>
        <authorList>
            <consortium name="US DOE Joint Genome Institute (JGI-PGF)"/>
            <person name="Walter F."/>
            <person name="Albersmeier A."/>
            <person name="Kalinowski J."/>
            <person name="Ruckert C."/>
        </authorList>
    </citation>
    <scope>NUCLEOTIDE SEQUENCE</scope>
    <source>
        <strain evidence="3">CGMCC 1.15034</strain>
    </source>
</reference>
<protein>
    <recommendedName>
        <fullName evidence="5">DUF2865 domain-containing protein</fullName>
    </recommendedName>
</protein>
<name>A0AA87WDN2_9BRAD</name>
<evidence type="ECO:0000256" key="1">
    <source>
        <dbReference type="SAM" id="MobiDB-lite"/>
    </source>
</evidence>
<proteinExistence type="predicted"/>
<dbReference type="AlphaFoldDB" id="A0AA87WDN2"/>
<feature type="region of interest" description="Disordered" evidence="1">
    <location>
        <begin position="240"/>
        <end position="272"/>
    </location>
</feature>
<keyword evidence="2" id="KW-0732">Signal</keyword>
<evidence type="ECO:0000313" key="4">
    <source>
        <dbReference type="Proteomes" id="UP000625079"/>
    </source>
</evidence>
<comment type="caution">
    <text evidence="3">The sequence shown here is derived from an EMBL/GenBank/DDBJ whole genome shotgun (WGS) entry which is preliminary data.</text>
</comment>
<reference evidence="3" key="2">
    <citation type="submission" date="2022-12" db="EMBL/GenBank/DDBJ databases">
        <authorList>
            <person name="Sun Q."/>
            <person name="Zhou Y."/>
        </authorList>
    </citation>
    <scope>NUCLEOTIDE SEQUENCE</scope>
    <source>
        <strain evidence="3">CGMCC 1.15034</strain>
    </source>
</reference>
<gene>
    <name evidence="3" type="ORF">GCM10010987_62810</name>
</gene>
<dbReference type="Proteomes" id="UP000625079">
    <property type="component" value="Unassembled WGS sequence"/>
</dbReference>
<evidence type="ECO:0008006" key="5">
    <source>
        <dbReference type="Google" id="ProtNLM"/>
    </source>
</evidence>
<evidence type="ECO:0000256" key="2">
    <source>
        <dbReference type="SAM" id="SignalP"/>
    </source>
</evidence>
<feature type="signal peptide" evidence="2">
    <location>
        <begin position="1"/>
        <end position="34"/>
    </location>
</feature>
<sequence length="272" mass="28937">MRTIMSHARRRRRAMLVAATFASTLLAAPAPVSAEGLFDFFFGGMQQRPQRDVPQQANSYADPFSGQQNPAVQPQYVPPTRSAAAGGSGPAFCVRSCDGKYFPLMRGLASPAQMCQAFCPASATKVFFGSSIDGAYSQTGERYADSENAFAYRKALRADCTCNGREPAGLAPVDLALDSSLKAGDVIATTDGLVAYTGVRLGQEQTAEFTPVASYPGLTAQVRTRLGEMKVAPVRAETVAADAPPAEIVRERLPDVTPPKPQAKPAKRAELD</sequence>
<dbReference type="InterPro" id="IPR021293">
    <property type="entry name" value="DUF2865"/>
</dbReference>